<evidence type="ECO:0000259" key="1">
    <source>
        <dbReference type="SMART" id="SM00579"/>
    </source>
</evidence>
<proteinExistence type="predicted"/>
<keyword evidence="3" id="KW-1185">Reference proteome</keyword>
<dbReference type="EMBL" id="JBBNAE010000011">
    <property type="protein sequence ID" value="KAK9085121.1"/>
    <property type="molecule type" value="Genomic_DNA"/>
</dbReference>
<dbReference type="Proteomes" id="UP001417504">
    <property type="component" value="Unassembled WGS sequence"/>
</dbReference>
<protein>
    <recommendedName>
        <fullName evidence="1">FBD domain-containing protein</fullName>
    </recommendedName>
</protein>
<comment type="caution">
    <text evidence="2">The sequence shown here is derived from an EMBL/GenBank/DDBJ whole genome shotgun (WGS) entry which is preliminary data.</text>
</comment>
<dbReference type="SMART" id="SM00579">
    <property type="entry name" value="FBD"/>
    <property type="match status" value="1"/>
</dbReference>
<gene>
    <name evidence="2" type="ORF">Sjap_025532</name>
</gene>
<accession>A0AAP0E1Y4</accession>
<feature type="domain" description="FBD" evidence="1">
    <location>
        <begin position="109"/>
        <end position="192"/>
    </location>
</feature>
<reference evidence="2 3" key="1">
    <citation type="submission" date="2024-01" db="EMBL/GenBank/DDBJ databases">
        <title>Genome assemblies of Stephania.</title>
        <authorList>
            <person name="Yang L."/>
        </authorList>
    </citation>
    <scope>NUCLEOTIDE SEQUENCE [LARGE SCALE GENOMIC DNA]</scope>
    <source>
        <strain evidence="2">QJT</strain>
        <tissue evidence="2">Leaf</tissue>
    </source>
</reference>
<sequence length="229" mass="25655">MHGDGAQLHRNFIKCVYCQNSHSVHCPSNVYYYSRGVLSEDLPVYLPNLEELQIVGSPLDEDYLSYFYGFFKHTVCPCLEKLFIEFCAKHNELSWQSHLKEGEAEELATSSFDNLKTIKITNFHGAEIEMRLVKFFLSKSISLELMVLVAAQDSDLEKQIAGMNDSMTNSSTIVDEVLIMPKASSKAKVVVCGDWGGDYKALSHTHANVLQHVSNVDGRTSVKLGLDVL</sequence>
<evidence type="ECO:0000313" key="3">
    <source>
        <dbReference type="Proteomes" id="UP001417504"/>
    </source>
</evidence>
<organism evidence="2 3">
    <name type="scientific">Stephania japonica</name>
    <dbReference type="NCBI Taxonomy" id="461633"/>
    <lineage>
        <taxon>Eukaryota</taxon>
        <taxon>Viridiplantae</taxon>
        <taxon>Streptophyta</taxon>
        <taxon>Embryophyta</taxon>
        <taxon>Tracheophyta</taxon>
        <taxon>Spermatophyta</taxon>
        <taxon>Magnoliopsida</taxon>
        <taxon>Ranunculales</taxon>
        <taxon>Menispermaceae</taxon>
        <taxon>Menispermoideae</taxon>
        <taxon>Cissampelideae</taxon>
        <taxon>Stephania</taxon>
    </lineage>
</organism>
<dbReference type="PANTHER" id="PTHR34145">
    <property type="entry name" value="OS02G0105600 PROTEIN"/>
    <property type="match status" value="1"/>
</dbReference>
<dbReference type="Pfam" id="PF08387">
    <property type="entry name" value="FBD"/>
    <property type="match status" value="1"/>
</dbReference>
<dbReference type="AlphaFoldDB" id="A0AAP0E1Y4"/>
<name>A0AAP0E1Y4_9MAGN</name>
<evidence type="ECO:0000313" key="2">
    <source>
        <dbReference type="EMBL" id="KAK9085121.1"/>
    </source>
</evidence>
<dbReference type="PANTHER" id="PTHR34145:SF65">
    <property type="entry name" value="FBD DOMAIN-CONTAINING PROTEIN"/>
    <property type="match status" value="1"/>
</dbReference>
<dbReference type="InterPro" id="IPR053772">
    <property type="entry name" value="At1g61320/At1g61330-like"/>
</dbReference>
<dbReference type="InterPro" id="IPR006566">
    <property type="entry name" value="FBD"/>
</dbReference>